<dbReference type="GeneID" id="9224579"/>
<dbReference type="RefSeq" id="XP_002846509.1">
    <property type="nucleotide sequence ID" value="XM_002846463.1"/>
</dbReference>
<evidence type="ECO:0000313" key="1">
    <source>
        <dbReference type="EMBL" id="EEQ31427.1"/>
    </source>
</evidence>
<reference evidence="2" key="1">
    <citation type="journal article" date="2012" name="MBio">
        <title>Comparative genome analysis of Trichophyton rubrum and related dermatophytes reveals candidate genes involved in infection.</title>
        <authorList>
            <person name="Martinez D.A."/>
            <person name="Oliver B.G."/>
            <person name="Graeser Y."/>
            <person name="Goldberg J.M."/>
            <person name="Li W."/>
            <person name="Martinez-Rossi N.M."/>
            <person name="Monod M."/>
            <person name="Shelest E."/>
            <person name="Barton R.C."/>
            <person name="Birch E."/>
            <person name="Brakhage A.A."/>
            <person name="Chen Z."/>
            <person name="Gurr S.J."/>
            <person name="Heiman D."/>
            <person name="Heitman J."/>
            <person name="Kosti I."/>
            <person name="Rossi A."/>
            <person name="Saif S."/>
            <person name="Samalova M."/>
            <person name="Saunders C.W."/>
            <person name="Shea T."/>
            <person name="Summerbell R.C."/>
            <person name="Xu J."/>
            <person name="Young S."/>
            <person name="Zeng Q."/>
            <person name="Birren B.W."/>
            <person name="Cuomo C.A."/>
            <person name="White T.C."/>
        </authorList>
    </citation>
    <scope>NUCLEOTIDE SEQUENCE [LARGE SCALE GENOMIC DNA]</scope>
    <source>
        <strain evidence="2">ATCC MYA-4605 / CBS 113480</strain>
    </source>
</reference>
<proteinExistence type="predicted"/>
<dbReference type="EMBL" id="DS995704">
    <property type="protein sequence ID" value="EEQ31427.1"/>
    <property type="molecule type" value="Genomic_DNA"/>
</dbReference>
<name>C5FPB1_ARTOC</name>
<protein>
    <submittedName>
        <fullName evidence="1">Uncharacterized protein</fullName>
    </submittedName>
</protein>
<dbReference type="eggNOG" id="ENOG502T3NV">
    <property type="taxonomic scope" value="Eukaryota"/>
</dbReference>
<dbReference type="VEuPathDB" id="FungiDB:MCYG_04246"/>
<evidence type="ECO:0000313" key="2">
    <source>
        <dbReference type="Proteomes" id="UP000002035"/>
    </source>
</evidence>
<organism evidence="1 2">
    <name type="scientific">Arthroderma otae (strain ATCC MYA-4605 / CBS 113480)</name>
    <name type="common">Microsporum canis</name>
    <dbReference type="NCBI Taxonomy" id="554155"/>
    <lineage>
        <taxon>Eukaryota</taxon>
        <taxon>Fungi</taxon>
        <taxon>Dikarya</taxon>
        <taxon>Ascomycota</taxon>
        <taxon>Pezizomycotina</taxon>
        <taxon>Eurotiomycetes</taxon>
        <taxon>Eurotiomycetidae</taxon>
        <taxon>Onygenales</taxon>
        <taxon>Arthrodermataceae</taxon>
        <taxon>Microsporum</taxon>
    </lineage>
</organism>
<dbReference type="Proteomes" id="UP000002035">
    <property type="component" value="Unassembled WGS sequence"/>
</dbReference>
<gene>
    <name evidence="1" type="ORF">MCYG_04246</name>
</gene>
<dbReference type="OrthoDB" id="4173895at2759"/>
<dbReference type="HOGENOM" id="CLU_098697_0_0_1"/>
<keyword evidence="2" id="KW-1185">Reference proteome</keyword>
<sequence>MCRLISHERFLSCNHTVLCHLKHPLQRCHAPDGHRFRNPDPRGEPNRAPSRSCAEEHWVSATIDTTGYCPSCTEQQEYKRRLLERFSEDTDGHDGAGASAGGTVKTYACGHQRVLLWAGELQDCFESRHKTRARMHRVSDVVHRTDNSSTRDPPSYEEGVFSWRRWEELPLSCEESVDECPECRRRACLAAELLHRGLRRRKPLGLSLIVGRS</sequence>
<accession>C5FPB1</accession>
<dbReference type="AlphaFoldDB" id="C5FPB1"/>